<evidence type="ECO:0000256" key="2">
    <source>
        <dbReference type="ARBA" id="ARBA00022679"/>
    </source>
</evidence>
<keyword evidence="2 4" id="KW-0808">Transferase</keyword>
<proteinExistence type="predicted"/>
<gene>
    <name evidence="4" type="ORF">EV189_0689</name>
</gene>
<keyword evidence="5" id="KW-1185">Reference proteome</keyword>
<dbReference type="RefSeq" id="WP_165400108.1">
    <property type="nucleotide sequence ID" value="NZ_SGXD01000001.1"/>
</dbReference>
<dbReference type="AlphaFoldDB" id="A0A4Q7NX04"/>
<name>A0A4Q7NX04_9ACTN</name>
<dbReference type="PANTHER" id="PTHR12526:SF600">
    <property type="entry name" value="GLYCOSYL TRANSFERASE GROUP 1"/>
    <property type="match status" value="1"/>
</dbReference>
<evidence type="ECO:0000259" key="3">
    <source>
        <dbReference type="Pfam" id="PF13579"/>
    </source>
</evidence>
<evidence type="ECO:0000256" key="1">
    <source>
        <dbReference type="ARBA" id="ARBA00022676"/>
    </source>
</evidence>
<dbReference type="Proteomes" id="UP000293638">
    <property type="component" value="Unassembled WGS sequence"/>
</dbReference>
<sequence>MVLPVEPPPAPSALLVAQRSPATTYGGVDLRCRTTVAGLHAARLGITLFCPDPADRTTPPPPGCGLRLGPPAAQPVPALGWLAAPDGLPADRWWHEGVLAELASVVAELRPSVAVLEHLVMQRALPVLRAAGVPTVLSAHNVEGRLHDDMAAARGDALPPGLSARVAERTRAVEGTVVAQVDAVWACSERDAALLRETYAGCAPVTVVPNAVDVPEVPAGDEGRDLDEVLYAGALGYPPNVAAAEVLLEALPALRAAAPALHLTVLGSGPPPALRARAAATPGALLTGTVPDAAPYLARAGVLAVPLQVGSGTRFKVLEAFAAGLPVVSTPKGVEGLDVVDGEHVLLADSARELVEAVLRLRADAGLREALRAQAHALVGERYSTSAVAPLVAASVAEVLERRARA</sequence>
<dbReference type="EMBL" id="SGXD01000001">
    <property type="protein sequence ID" value="RZS91448.1"/>
    <property type="molecule type" value="Genomic_DNA"/>
</dbReference>
<feature type="domain" description="Glycosyltransferase subfamily 4-like N-terminal" evidence="3">
    <location>
        <begin position="26"/>
        <end position="210"/>
    </location>
</feature>
<reference evidence="4 5" key="1">
    <citation type="submission" date="2019-02" db="EMBL/GenBank/DDBJ databases">
        <title>Genomic Encyclopedia of Type Strains, Phase IV (KMG-IV): sequencing the most valuable type-strain genomes for metagenomic binning, comparative biology and taxonomic classification.</title>
        <authorList>
            <person name="Goeker M."/>
        </authorList>
    </citation>
    <scope>NUCLEOTIDE SEQUENCE [LARGE SCALE GENOMIC DNA]</scope>
    <source>
        <strain evidence="4 5">DSM 45622</strain>
    </source>
</reference>
<dbReference type="GO" id="GO:0016757">
    <property type="term" value="F:glycosyltransferase activity"/>
    <property type="evidence" value="ECO:0007669"/>
    <property type="project" value="UniProtKB-KW"/>
</dbReference>
<accession>A0A4Q7NX04</accession>
<evidence type="ECO:0000313" key="5">
    <source>
        <dbReference type="Proteomes" id="UP000293638"/>
    </source>
</evidence>
<keyword evidence="1" id="KW-0328">Glycosyltransferase</keyword>
<dbReference type="InterPro" id="IPR028098">
    <property type="entry name" value="Glyco_trans_4-like_N"/>
</dbReference>
<dbReference type="PANTHER" id="PTHR12526">
    <property type="entry name" value="GLYCOSYLTRANSFERASE"/>
    <property type="match status" value="1"/>
</dbReference>
<dbReference type="Pfam" id="PF13692">
    <property type="entry name" value="Glyco_trans_1_4"/>
    <property type="match status" value="1"/>
</dbReference>
<organism evidence="4 5">
    <name type="scientific">Motilibacter rhizosphaerae</name>
    <dbReference type="NCBI Taxonomy" id="598652"/>
    <lineage>
        <taxon>Bacteria</taxon>
        <taxon>Bacillati</taxon>
        <taxon>Actinomycetota</taxon>
        <taxon>Actinomycetes</taxon>
        <taxon>Motilibacterales</taxon>
        <taxon>Motilibacteraceae</taxon>
        <taxon>Motilibacter</taxon>
    </lineage>
</organism>
<dbReference type="SUPFAM" id="SSF53756">
    <property type="entry name" value="UDP-Glycosyltransferase/glycogen phosphorylase"/>
    <property type="match status" value="1"/>
</dbReference>
<evidence type="ECO:0000313" key="4">
    <source>
        <dbReference type="EMBL" id="RZS91448.1"/>
    </source>
</evidence>
<protein>
    <submittedName>
        <fullName evidence="4">Glycosyltransferase involved in cell wall biosynthesis</fullName>
    </submittedName>
</protein>
<comment type="caution">
    <text evidence="4">The sequence shown here is derived from an EMBL/GenBank/DDBJ whole genome shotgun (WGS) entry which is preliminary data.</text>
</comment>
<dbReference type="Pfam" id="PF13579">
    <property type="entry name" value="Glyco_trans_4_4"/>
    <property type="match status" value="1"/>
</dbReference>
<dbReference type="Gene3D" id="3.40.50.2000">
    <property type="entry name" value="Glycogen Phosphorylase B"/>
    <property type="match status" value="2"/>
</dbReference>